<proteinExistence type="predicted"/>
<sequence length="8" mass="901">MKGPENLL</sequence>
<reference evidence="1" key="2">
    <citation type="journal article" date="2015" name="Fish Shellfish Immunol.">
        <title>Early steps in the European eel (Anguilla anguilla)-Vibrio vulnificus interaction in the gills: Role of the RtxA13 toxin.</title>
        <authorList>
            <person name="Callol A."/>
            <person name="Pajuelo D."/>
            <person name="Ebbesson L."/>
            <person name="Teles M."/>
            <person name="MacKenzie S."/>
            <person name="Amaro C."/>
        </authorList>
    </citation>
    <scope>NUCLEOTIDE SEQUENCE</scope>
</reference>
<evidence type="ECO:0000313" key="1">
    <source>
        <dbReference type="EMBL" id="JAH29936.1"/>
    </source>
</evidence>
<name>A0A0E9RLC1_ANGAN</name>
<dbReference type="EMBL" id="GBXM01078641">
    <property type="protein sequence ID" value="JAH29936.1"/>
    <property type="molecule type" value="Transcribed_RNA"/>
</dbReference>
<organism evidence="1">
    <name type="scientific">Anguilla anguilla</name>
    <name type="common">European freshwater eel</name>
    <name type="synonym">Muraena anguilla</name>
    <dbReference type="NCBI Taxonomy" id="7936"/>
    <lineage>
        <taxon>Eukaryota</taxon>
        <taxon>Metazoa</taxon>
        <taxon>Chordata</taxon>
        <taxon>Craniata</taxon>
        <taxon>Vertebrata</taxon>
        <taxon>Euteleostomi</taxon>
        <taxon>Actinopterygii</taxon>
        <taxon>Neopterygii</taxon>
        <taxon>Teleostei</taxon>
        <taxon>Anguilliformes</taxon>
        <taxon>Anguillidae</taxon>
        <taxon>Anguilla</taxon>
    </lineage>
</organism>
<protein>
    <submittedName>
        <fullName evidence="1">Uncharacterized protein</fullName>
    </submittedName>
</protein>
<reference evidence="1" key="1">
    <citation type="submission" date="2014-11" db="EMBL/GenBank/DDBJ databases">
        <authorList>
            <person name="Amaro Gonzalez C."/>
        </authorList>
    </citation>
    <scope>NUCLEOTIDE SEQUENCE</scope>
</reference>
<accession>A0A0E9RLC1</accession>